<protein>
    <submittedName>
        <fullName evidence="1">Uncharacterized protein</fullName>
    </submittedName>
</protein>
<reference evidence="1 2" key="1">
    <citation type="journal article" date="2018" name="Front. Plant Sci.">
        <title>Red Clover (Trifolium pratense) and Zigzag Clover (T. medium) - A Picture of Genomic Similarities and Differences.</title>
        <authorList>
            <person name="Dluhosova J."/>
            <person name="Istvanek J."/>
            <person name="Nedelnik J."/>
            <person name="Repkova J."/>
        </authorList>
    </citation>
    <scope>NUCLEOTIDE SEQUENCE [LARGE SCALE GENOMIC DNA]</scope>
    <source>
        <strain evidence="2">cv. 10/8</strain>
        <tissue evidence="1">Leaf</tissue>
    </source>
</reference>
<proteinExistence type="predicted"/>
<feature type="non-terminal residue" evidence="1">
    <location>
        <position position="19"/>
    </location>
</feature>
<name>A0A392S1V2_9FABA</name>
<accession>A0A392S1V2</accession>
<sequence>MDDRLAELEALEKAIQEGI</sequence>
<evidence type="ECO:0000313" key="2">
    <source>
        <dbReference type="Proteomes" id="UP000265520"/>
    </source>
</evidence>
<dbReference type="Proteomes" id="UP000265520">
    <property type="component" value="Unassembled WGS sequence"/>
</dbReference>
<comment type="caution">
    <text evidence="1">The sequence shown here is derived from an EMBL/GenBank/DDBJ whole genome shotgun (WGS) entry which is preliminary data.</text>
</comment>
<dbReference type="AlphaFoldDB" id="A0A392S1V2"/>
<dbReference type="EMBL" id="LXQA010304001">
    <property type="protein sequence ID" value="MCI42402.1"/>
    <property type="molecule type" value="Genomic_DNA"/>
</dbReference>
<evidence type="ECO:0000313" key="1">
    <source>
        <dbReference type="EMBL" id="MCI42402.1"/>
    </source>
</evidence>
<keyword evidence="2" id="KW-1185">Reference proteome</keyword>
<organism evidence="1 2">
    <name type="scientific">Trifolium medium</name>
    <dbReference type="NCBI Taxonomy" id="97028"/>
    <lineage>
        <taxon>Eukaryota</taxon>
        <taxon>Viridiplantae</taxon>
        <taxon>Streptophyta</taxon>
        <taxon>Embryophyta</taxon>
        <taxon>Tracheophyta</taxon>
        <taxon>Spermatophyta</taxon>
        <taxon>Magnoliopsida</taxon>
        <taxon>eudicotyledons</taxon>
        <taxon>Gunneridae</taxon>
        <taxon>Pentapetalae</taxon>
        <taxon>rosids</taxon>
        <taxon>fabids</taxon>
        <taxon>Fabales</taxon>
        <taxon>Fabaceae</taxon>
        <taxon>Papilionoideae</taxon>
        <taxon>50 kb inversion clade</taxon>
        <taxon>NPAAA clade</taxon>
        <taxon>Hologalegina</taxon>
        <taxon>IRL clade</taxon>
        <taxon>Trifolieae</taxon>
        <taxon>Trifolium</taxon>
    </lineage>
</organism>